<feature type="transmembrane region" description="Helical" evidence="2">
    <location>
        <begin position="100"/>
        <end position="117"/>
    </location>
</feature>
<dbReference type="GO" id="GO:0005886">
    <property type="term" value="C:plasma membrane"/>
    <property type="evidence" value="ECO:0007669"/>
    <property type="project" value="TreeGrafter"/>
</dbReference>
<dbReference type="GO" id="GO:0015565">
    <property type="term" value="F:threonine efflux transmembrane transporter activity"/>
    <property type="evidence" value="ECO:0007669"/>
    <property type="project" value="TreeGrafter"/>
</dbReference>
<reference evidence="4 5" key="1">
    <citation type="submission" date="2020-05" db="EMBL/GenBank/DDBJ databases">
        <title>MicrobeNet Type strains.</title>
        <authorList>
            <person name="Nicholson A.C."/>
        </authorList>
    </citation>
    <scope>NUCLEOTIDE SEQUENCE [LARGE SCALE GENOMIC DNA]</scope>
    <source>
        <strain evidence="4 5">JCM 14282</strain>
    </source>
</reference>
<keyword evidence="5" id="KW-1185">Reference proteome</keyword>
<dbReference type="InterPro" id="IPR000620">
    <property type="entry name" value="EamA_dom"/>
</dbReference>
<dbReference type="PANTHER" id="PTHR22911">
    <property type="entry name" value="ACYL-MALONYL CONDENSING ENZYME-RELATED"/>
    <property type="match status" value="1"/>
</dbReference>
<gene>
    <name evidence="4" type="ORF">HLA99_13155</name>
</gene>
<dbReference type="SUPFAM" id="SSF103481">
    <property type="entry name" value="Multidrug resistance efflux transporter EmrE"/>
    <property type="match status" value="2"/>
</dbReference>
<dbReference type="PANTHER" id="PTHR22911:SF37">
    <property type="entry name" value="THREONINE_HOMOSERINE EXPORTER RHTA"/>
    <property type="match status" value="1"/>
</dbReference>
<dbReference type="Pfam" id="PF00892">
    <property type="entry name" value="EamA"/>
    <property type="match status" value="1"/>
</dbReference>
<dbReference type="AlphaFoldDB" id="A0A7Y2Q295"/>
<dbReference type="RefSeq" id="WP_167035124.1">
    <property type="nucleotide sequence ID" value="NZ_BAAANA010000002.1"/>
</dbReference>
<feature type="transmembrane region" description="Helical" evidence="2">
    <location>
        <begin position="74"/>
        <end position="94"/>
    </location>
</feature>
<evidence type="ECO:0000313" key="5">
    <source>
        <dbReference type="Proteomes" id="UP000543598"/>
    </source>
</evidence>
<feature type="transmembrane region" description="Helical" evidence="2">
    <location>
        <begin position="44"/>
        <end position="62"/>
    </location>
</feature>
<evidence type="ECO:0000256" key="1">
    <source>
        <dbReference type="ARBA" id="ARBA00007362"/>
    </source>
</evidence>
<organism evidence="4 5">
    <name type="scientific">Microbacterium ulmi</name>
    <dbReference type="NCBI Taxonomy" id="179095"/>
    <lineage>
        <taxon>Bacteria</taxon>
        <taxon>Bacillati</taxon>
        <taxon>Actinomycetota</taxon>
        <taxon>Actinomycetes</taxon>
        <taxon>Micrococcales</taxon>
        <taxon>Microbacteriaceae</taxon>
        <taxon>Microbacterium</taxon>
    </lineage>
</organism>
<comment type="similarity">
    <text evidence="1">Belongs to the EamA transporter family.</text>
</comment>
<keyword evidence="2" id="KW-0472">Membrane</keyword>
<evidence type="ECO:0000313" key="4">
    <source>
        <dbReference type="EMBL" id="NNH04795.1"/>
    </source>
</evidence>
<evidence type="ECO:0000259" key="3">
    <source>
        <dbReference type="Pfam" id="PF00892"/>
    </source>
</evidence>
<proteinExistence type="inferred from homology"/>
<comment type="caution">
    <text evidence="4">The sequence shown here is derived from an EMBL/GenBank/DDBJ whole genome shotgun (WGS) entry which is preliminary data.</text>
</comment>
<feature type="domain" description="EamA" evidence="3">
    <location>
        <begin position="148"/>
        <end position="273"/>
    </location>
</feature>
<feature type="transmembrane region" description="Helical" evidence="2">
    <location>
        <begin position="208"/>
        <end position="229"/>
    </location>
</feature>
<feature type="transmembrane region" description="Helical" evidence="2">
    <location>
        <begin position="148"/>
        <end position="167"/>
    </location>
</feature>
<name>A0A7Y2Q295_9MICO</name>
<feature type="transmembrane region" description="Helical" evidence="2">
    <location>
        <begin position="236"/>
        <end position="257"/>
    </location>
</feature>
<protein>
    <submittedName>
        <fullName evidence="4">EamA family transporter</fullName>
    </submittedName>
</protein>
<feature type="transmembrane region" description="Helical" evidence="2">
    <location>
        <begin position="124"/>
        <end position="142"/>
    </location>
</feature>
<evidence type="ECO:0000256" key="2">
    <source>
        <dbReference type="SAM" id="Phobius"/>
    </source>
</evidence>
<dbReference type="Proteomes" id="UP000543598">
    <property type="component" value="Unassembled WGS sequence"/>
</dbReference>
<dbReference type="EMBL" id="JABEMB010000023">
    <property type="protein sequence ID" value="NNH04795.1"/>
    <property type="molecule type" value="Genomic_DNA"/>
</dbReference>
<keyword evidence="2" id="KW-1133">Transmembrane helix</keyword>
<feature type="transmembrane region" description="Helical" evidence="2">
    <location>
        <begin position="179"/>
        <end position="196"/>
    </location>
</feature>
<keyword evidence="2" id="KW-0812">Transmembrane</keyword>
<feature type="transmembrane region" description="Helical" evidence="2">
    <location>
        <begin position="263"/>
        <end position="282"/>
    </location>
</feature>
<accession>A0A7Y2Q295</accession>
<sequence>MVSAALPAPRVAGFRALGLVLAASLGVQSSALLAHVLFERLGPIGVSGLRFAIAAVIAAVIVRPRLRGRSVVEWIAIGCFGASIASMNVFLYLALDRLPFGIALTLEFLGPFAVAALGARRPLAALFPVAGLVGVVLVVRPSGALDPIGLLFGALAAAALAAYTLLAERVGRDARGFDGLALAFVFAAVLTAPFALQALPSLQWTDAGILTLAAVLGVVVAFAADFLAVRATSARTVAVMLSFDPVLAALLGVALLAQTLDATTWLGILLVAIAGGGSAALAGRVRSPAPSSAASLST</sequence>
<dbReference type="InterPro" id="IPR037185">
    <property type="entry name" value="EmrE-like"/>
</dbReference>